<dbReference type="KEGG" id="sulg:FJR48_10500"/>
<accession>A0A5P8P371</accession>
<name>A0A5P8P371_9BACT</name>
<reference evidence="1 2" key="1">
    <citation type="submission" date="2019-09" db="EMBL/GenBank/DDBJ databases">
        <title>Sulfurimonas gotlandica sp. nov., a chemoautotrophic and psychrotolerant epsilonproteobacterium isolated from a pelagic redoxcline, and an emended description of the genus Sulfurimonas.</title>
        <authorList>
            <person name="Wang S."/>
            <person name="Jiang L."/>
            <person name="Shao S."/>
        </authorList>
    </citation>
    <scope>NUCLEOTIDE SEQUENCE [LARGE SCALE GENOMIC DNA]</scope>
    <source>
        <strain evidence="1 2">GYSZ_1</strain>
    </source>
</reference>
<dbReference type="EMBL" id="CP043617">
    <property type="protein sequence ID" value="QFR50134.1"/>
    <property type="molecule type" value="Genomic_DNA"/>
</dbReference>
<sequence>MKVINTDVDLYSSHSKHHEFSQKEELKVWNRAEDAPQRLLQMDEMVLSKDFLQLQQNETKLKELNDKLDEIITDPKLLQIILAIEALTGEKIDISFLKRFSYNNTDKTSINTHKQKEENNLLGWGIDYRYERHELFKESTNFSAQGKVELQNGESLEFSFALSINKEIHIDENISFKAGDALIDPLVINFGKSPLELSNITHSFDLDLDDKSDTFSFVANGSGFLALDKNNDGQINDGSELFGPKSGNGFKELSAYDTDNNHWIDENDEIYDKLLIWTKDENGKENLYTLRDKNIGAIYLKSVMTPFEYMDNNANTLAKMKQSSIYLKENGEVNSVHEIDLAI</sequence>
<evidence type="ECO:0000313" key="2">
    <source>
        <dbReference type="Proteomes" id="UP000326944"/>
    </source>
</evidence>
<proteinExistence type="predicted"/>
<keyword evidence="2" id="KW-1185">Reference proteome</keyword>
<dbReference type="Proteomes" id="UP000326944">
    <property type="component" value="Chromosome"/>
</dbReference>
<evidence type="ECO:0000313" key="1">
    <source>
        <dbReference type="EMBL" id="QFR50134.1"/>
    </source>
</evidence>
<evidence type="ECO:0008006" key="3">
    <source>
        <dbReference type="Google" id="ProtNLM"/>
    </source>
</evidence>
<protein>
    <recommendedName>
        <fullName evidence="3">VCBS repeat-containing protein</fullName>
    </recommendedName>
</protein>
<dbReference type="AlphaFoldDB" id="A0A5P8P371"/>
<dbReference type="RefSeq" id="WP_152308082.1">
    <property type="nucleotide sequence ID" value="NZ_CP043617.1"/>
</dbReference>
<dbReference type="OrthoDB" id="9773411at2"/>
<gene>
    <name evidence="1" type="ORF">FJR48_10500</name>
</gene>
<organism evidence="1 2">
    <name type="scientific">Sulfurimonas lithotrophica</name>
    <dbReference type="NCBI Taxonomy" id="2590022"/>
    <lineage>
        <taxon>Bacteria</taxon>
        <taxon>Pseudomonadati</taxon>
        <taxon>Campylobacterota</taxon>
        <taxon>Epsilonproteobacteria</taxon>
        <taxon>Campylobacterales</taxon>
        <taxon>Sulfurimonadaceae</taxon>
        <taxon>Sulfurimonas</taxon>
    </lineage>
</organism>
<dbReference type="PANTHER" id="PTHR39431">
    <property type="entry name" value="FRPA/C-RELATED PROTEIN"/>
    <property type="match status" value="1"/>
</dbReference>
<dbReference type="PANTHER" id="PTHR39431:SF1">
    <property type="entry name" value="FRPA_C-RELATED PROTEIN"/>
    <property type="match status" value="1"/>
</dbReference>